<evidence type="ECO:0000313" key="4">
    <source>
        <dbReference type="EMBL" id="BAN36730.1"/>
    </source>
</evidence>
<proteinExistence type="predicted"/>
<dbReference type="OrthoDB" id="9761650at2"/>
<evidence type="ECO:0000256" key="1">
    <source>
        <dbReference type="SAM" id="MobiDB-lite"/>
    </source>
</evidence>
<feature type="domain" description="Putative metallopeptidase" evidence="3">
    <location>
        <begin position="7"/>
        <end position="286"/>
    </location>
</feature>
<feature type="compositionally biased region" description="Low complexity" evidence="1">
    <location>
        <begin position="168"/>
        <end position="190"/>
    </location>
</feature>
<dbReference type="InterPro" id="IPR025154">
    <property type="entry name" value="Put_metallopeptidase_dom"/>
</dbReference>
<dbReference type="InterPro" id="IPR018698">
    <property type="entry name" value="VWA-like_dom"/>
</dbReference>
<dbReference type="HOGENOM" id="CLU_038906_1_0_4"/>
<dbReference type="RefSeq" id="WP_009207309.1">
    <property type="nucleotide sequence ID" value="NC_022357.1"/>
</dbReference>
<dbReference type="Pfam" id="PF13203">
    <property type="entry name" value="DUF2201_N"/>
    <property type="match status" value="1"/>
</dbReference>
<dbReference type="InterPro" id="IPR036465">
    <property type="entry name" value="vWFA_dom_sf"/>
</dbReference>
<name>S6ABG7_SULDS</name>
<gene>
    <name evidence="4" type="ORF">SCD_n02931</name>
</gene>
<evidence type="ECO:0008006" key="6">
    <source>
        <dbReference type="Google" id="ProtNLM"/>
    </source>
</evidence>
<dbReference type="AlphaFoldDB" id="S6ABG7"/>
<feature type="region of interest" description="Disordered" evidence="1">
    <location>
        <begin position="135"/>
        <end position="204"/>
    </location>
</feature>
<dbReference type="KEGG" id="sdr:SCD_n02931"/>
<protein>
    <recommendedName>
        <fullName evidence="6">Metal-dependent peptidase</fullName>
    </recommendedName>
</protein>
<dbReference type="SUPFAM" id="SSF53300">
    <property type="entry name" value="vWA-like"/>
    <property type="match status" value="1"/>
</dbReference>
<sequence>MAEGDLETKLAAARTRLILDKPFIGALALRLPMIAANPKWCRTTATDARNFYYNPEYIAALTLDETQFVLAHEALHCALSHFARRQHRIKQRWDIACDFAINPLLIKDGLKAPPGALVLDLYEGMTAEEIYPCIDENNTDEPMDQHIYDGEDIDPTSSGQQKGDEQSEGGQNQQSDQQNQSQSGGSSQGQQKDDQSGGAPQPKPLTAAEREELSAQWQQRLAGAAQQAQQAGKLGGLLARMVGELLQPKLPWRMLLARYMTQVARDDYSYMRPSRREGQMILPSLRSSQADIVVALDTSGSVSSTELNDFLAEINTLKGQLRARLTLHACDTALAEGGPWVFEPWEEFKLPKEFKGGGGTDFRPVFEWVEQQGRSPDMLLYFTDAEGDFPPSEPHYPVIWLVKGKAPVPWGQRIQLN</sequence>
<keyword evidence="5" id="KW-1185">Reference proteome</keyword>
<dbReference type="Pfam" id="PF09967">
    <property type="entry name" value="DUF2201"/>
    <property type="match status" value="1"/>
</dbReference>
<accession>S6ABG7</accession>
<dbReference type="Proteomes" id="UP000015559">
    <property type="component" value="Chromosome"/>
</dbReference>
<reference evidence="4 5" key="1">
    <citation type="journal article" date="2012" name="Appl. Environ. Microbiol.">
        <title>Draft genome sequence of a psychrotolerant sulfur-oxidizing bacterium, Sulfuricella denitrificans skB26, and proteomic insights into cold adaptation.</title>
        <authorList>
            <person name="Watanabe T."/>
            <person name="Kojima H."/>
            <person name="Fukui M."/>
        </authorList>
    </citation>
    <scope>NUCLEOTIDE SEQUENCE [LARGE SCALE GENOMIC DNA]</scope>
    <source>
        <strain evidence="5">skB26</strain>
    </source>
</reference>
<evidence type="ECO:0000259" key="3">
    <source>
        <dbReference type="Pfam" id="PF13203"/>
    </source>
</evidence>
<organism evidence="4 5">
    <name type="scientific">Sulfuricella denitrificans (strain DSM 22764 / NBRC 105220 / skB26)</name>
    <dbReference type="NCBI Taxonomy" id="1163617"/>
    <lineage>
        <taxon>Bacteria</taxon>
        <taxon>Pseudomonadati</taxon>
        <taxon>Pseudomonadota</taxon>
        <taxon>Betaproteobacteria</taxon>
        <taxon>Nitrosomonadales</taxon>
        <taxon>Sulfuricellaceae</taxon>
        <taxon>Sulfuricella</taxon>
    </lineage>
</organism>
<evidence type="ECO:0000259" key="2">
    <source>
        <dbReference type="Pfam" id="PF09967"/>
    </source>
</evidence>
<feature type="domain" description="VWA-like" evidence="2">
    <location>
        <begin position="292"/>
        <end position="416"/>
    </location>
</feature>
<dbReference type="EMBL" id="AP013066">
    <property type="protein sequence ID" value="BAN36730.1"/>
    <property type="molecule type" value="Genomic_DNA"/>
</dbReference>
<dbReference type="PANTHER" id="PTHR38730:SF1">
    <property type="entry name" value="SLL7028 PROTEIN"/>
    <property type="match status" value="1"/>
</dbReference>
<evidence type="ECO:0000313" key="5">
    <source>
        <dbReference type="Proteomes" id="UP000015559"/>
    </source>
</evidence>
<dbReference type="PANTHER" id="PTHR38730">
    <property type="entry name" value="SLL7028 PROTEIN"/>
    <property type="match status" value="1"/>
</dbReference>
<dbReference type="eggNOG" id="COG3864">
    <property type="taxonomic scope" value="Bacteria"/>
</dbReference>
<dbReference type="STRING" id="1163617.SCD_n02931"/>